<dbReference type="PANTHER" id="PTHR24029:SF0">
    <property type="entry name" value="UVRABC SYSTEM PROTEIN B"/>
    <property type="match status" value="1"/>
</dbReference>
<dbReference type="InterPro" id="IPR004807">
    <property type="entry name" value="UvrB"/>
</dbReference>
<accession>A0A7C5DDU8</accession>
<organism evidence="2">
    <name type="scientific">Chlorobaculum parvum</name>
    <dbReference type="NCBI Taxonomy" id="274539"/>
    <lineage>
        <taxon>Bacteria</taxon>
        <taxon>Pseudomonadati</taxon>
        <taxon>Chlorobiota</taxon>
        <taxon>Chlorobiia</taxon>
        <taxon>Chlorobiales</taxon>
        <taxon>Chlorobiaceae</taxon>
        <taxon>Chlorobaculum</taxon>
    </lineage>
</organism>
<comment type="caution">
    <text evidence="2">The sequence shown here is derived from an EMBL/GenBank/DDBJ whole genome shotgun (WGS) entry which is preliminary data.</text>
</comment>
<name>A0A7C5DDU8_9CHLB</name>
<feature type="region of interest" description="Disordered" evidence="1">
    <location>
        <begin position="1"/>
        <end position="24"/>
    </location>
</feature>
<dbReference type="GO" id="GO:0005524">
    <property type="term" value="F:ATP binding"/>
    <property type="evidence" value="ECO:0007669"/>
    <property type="project" value="InterPro"/>
</dbReference>
<dbReference type="InterPro" id="IPR027417">
    <property type="entry name" value="P-loop_NTPase"/>
</dbReference>
<gene>
    <name evidence="2" type="ORF">ENL07_04115</name>
</gene>
<dbReference type="Proteomes" id="UP000886058">
    <property type="component" value="Unassembled WGS sequence"/>
</dbReference>
<protein>
    <submittedName>
        <fullName evidence="2">Excinuclease ABC subunit B</fullName>
    </submittedName>
</protein>
<dbReference type="GO" id="GO:0006289">
    <property type="term" value="P:nucleotide-excision repair"/>
    <property type="evidence" value="ECO:0007669"/>
    <property type="project" value="InterPro"/>
</dbReference>
<dbReference type="GO" id="GO:0016887">
    <property type="term" value="F:ATP hydrolysis activity"/>
    <property type="evidence" value="ECO:0007669"/>
    <property type="project" value="InterPro"/>
</dbReference>
<sequence length="69" mass="7406">MQNVVHRGGEFKLESPYGPTGDQPGAIRALTEGVLRGDRWQTLLGVTGSGKTFTVSNVIAQINRPTLVL</sequence>
<proteinExistence type="predicted"/>
<dbReference type="EMBL" id="DRSQ01000087">
    <property type="protein sequence ID" value="HHE31817.1"/>
    <property type="molecule type" value="Genomic_DNA"/>
</dbReference>
<dbReference type="AlphaFoldDB" id="A0A7C5DDU8"/>
<dbReference type="GO" id="GO:0009380">
    <property type="term" value="C:excinuclease repair complex"/>
    <property type="evidence" value="ECO:0007669"/>
    <property type="project" value="InterPro"/>
</dbReference>
<dbReference type="GO" id="GO:0003677">
    <property type="term" value="F:DNA binding"/>
    <property type="evidence" value="ECO:0007669"/>
    <property type="project" value="InterPro"/>
</dbReference>
<dbReference type="Gene3D" id="3.40.50.300">
    <property type="entry name" value="P-loop containing nucleotide triphosphate hydrolases"/>
    <property type="match status" value="1"/>
</dbReference>
<dbReference type="SUPFAM" id="SSF52540">
    <property type="entry name" value="P-loop containing nucleoside triphosphate hydrolases"/>
    <property type="match status" value="1"/>
</dbReference>
<dbReference type="PANTHER" id="PTHR24029">
    <property type="entry name" value="UVRABC SYSTEM PROTEIN B"/>
    <property type="match status" value="1"/>
</dbReference>
<evidence type="ECO:0000256" key="1">
    <source>
        <dbReference type="SAM" id="MobiDB-lite"/>
    </source>
</evidence>
<evidence type="ECO:0000313" key="2">
    <source>
        <dbReference type="EMBL" id="HHE31817.1"/>
    </source>
</evidence>
<feature type="non-terminal residue" evidence="2">
    <location>
        <position position="69"/>
    </location>
</feature>
<reference evidence="2" key="1">
    <citation type="journal article" date="2020" name="mSystems">
        <title>Genome- and Community-Level Interaction Insights into Carbon Utilization and Element Cycling Functions of Hydrothermarchaeota in Hydrothermal Sediment.</title>
        <authorList>
            <person name="Zhou Z."/>
            <person name="Liu Y."/>
            <person name="Xu W."/>
            <person name="Pan J."/>
            <person name="Luo Z.H."/>
            <person name="Li M."/>
        </authorList>
    </citation>
    <scope>NUCLEOTIDE SEQUENCE [LARGE SCALE GENOMIC DNA]</scope>
    <source>
        <strain evidence="2">HyVt-633</strain>
    </source>
</reference>